<comment type="caution">
    <text evidence="1">The sequence shown here is derived from an EMBL/GenBank/DDBJ whole genome shotgun (WGS) entry which is preliminary data.</text>
</comment>
<keyword evidence="2" id="KW-1185">Reference proteome</keyword>
<reference evidence="1" key="1">
    <citation type="submission" date="2022-08" db="EMBL/GenBank/DDBJ databases">
        <authorList>
            <person name="Deng Y."/>
            <person name="Han X.-F."/>
            <person name="Zhang Y.-Q."/>
        </authorList>
    </citation>
    <scope>NUCLEOTIDE SEQUENCE</scope>
    <source>
        <strain evidence="1">CPCC 203386</strain>
    </source>
</reference>
<proteinExistence type="predicted"/>
<gene>
    <name evidence="1" type="ORF">N1032_24630</name>
</gene>
<name>A0ABT2HAD2_9MICO</name>
<sequence>MFNTVINLAKESGGMGFTIGELSRAAEIATDLVENIVNQHRYPSEDSKLPLIIKTVDKRNDETVYIHISQMANYTFQRKVRMTKENPDYGLGSTSIEDVVHDEVYYKAMEEDTNA</sequence>
<evidence type="ECO:0000313" key="1">
    <source>
        <dbReference type="EMBL" id="MCS5736921.1"/>
    </source>
</evidence>
<dbReference type="EMBL" id="JANLCJ010000277">
    <property type="protein sequence ID" value="MCS5736921.1"/>
    <property type="molecule type" value="Genomic_DNA"/>
</dbReference>
<evidence type="ECO:0000313" key="2">
    <source>
        <dbReference type="Proteomes" id="UP001165586"/>
    </source>
</evidence>
<dbReference type="Proteomes" id="UP001165586">
    <property type="component" value="Unassembled WGS sequence"/>
</dbReference>
<dbReference type="RefSeq" id="WP_259543151.1">
    <property type="nucleotide sequence ID" value="NZ_JANLCJ010000277.1"/>
</dbReference>
<organism evidence="1 2">
    <name type="scientific">Herbiconiux daphne</name>
    <dbReference type="NCBI Taxonomy" id="2970914"/>
    <lineage>
        <taxon>Bacteria</taxon>
        <taxon>Bacillati</taxon>
        <taxon>Actinomycetota</taxon>
        <taxon>Actinomycetes</taxon>
        <taxon>Micrococcales</taxon>
        <taxon>Microbacteriaceae</taxon>
        <taxon>Herbiconiux</taxon>
    </lineage>
</organism>
<protein>
    <submittedName>
        <fullName evidence="1">Uncharacterized protein</fullName>
    </submittedName>
</protein>
<accession>A0ABT2HAD2</accession>